<dbReference type="EMBL" id="VYXH01010123">
    <property type="protein sequence ID" value="NWQ95942.1"/>
    <property type="molecule type" value="Genomic_DNA"/>
</dbReference>
<accession>A0A7K4TFC7</accession>
<dbReference type="Gene3D" id="2.60.40.10">
    <property type="entry name" value="Immunoglobulins"/>
    <property type="match status" value="1"/>
</dbReference>
<evidence type="ECO:0000256" key="2">
    <source>
        <dbReference type="ARBA" id="ARBA00023157"/>
    </source>
</evidence>
<keyword evidence="1" id="KW-0732">Signal</keyword>
<evidence type="ECO:0000256" key="1">
    <source>
        <dbReference type="ARBA" id="ARBA00022729"/>
    </source>
</evidence>
<dbReference type="InterPro" id="IPR050488">
    <property type="entry name" value="Ig_Fc_receptor"/>
</dbReference>
<dbReference type="GO" id="GO:0007166">
    <property type="term" value="P:cell surface receptor signaling pathway"/>
    <property type="evidence" value="ECO:0007669"/>
    <property type="project" value="TreeGrafter"/>
</dbReference>
<dbReference type="Proteomes" id="UP000574691">
    <property type="component" value="Unassembled WGS sequence"/>
</dbReference>
<dbReference type="GO" id="GO:0006955">
    <property type="term" value="P:immune response"/>
    <property type="evidence" value="ECO:0007669"/>
    <property type="project" value="TreeGrafter"/>
</dbReference>
<evidence type="ECO:0000313" key="4">
    <source>
        <dbReference type="Proteomes" id="UP000574691"/>
    </source>
</evidence>
<feature type="non-terminal residue" evidence="3">
    <location>
        <position position="1"/>
    </location>
</feature>
<dbReference type="PANTHER" id="PTHR11481">
    <property type="entry name" value="IMMUNOGLOBULIN FC RECEPTOR"/>
    <property type="match status" value="1"/>
</dbReference>
<keyword evidence="4" id="KW-1185">Reference proteome</keyword>
<dbReference type="GO" id="GO:0004888">
    <property type="term" value="F:transmembrane signaling receptor activity"/>
    <property type="evidence" value="ECO:0007669"/>
    <property type="project" value="TreeGrafter"/>
</dbReference>
<name>A0A7K4TFC7_9CHAR</name>
<organism evidence="3 4">
    <name type="scientific">Burhinus bistriatus</name>
    <dbReference type="NCBI Taxonomy" id="240201"/>
    <lineage>
        <taxon>Eukaryota</taxon>
        <taxon>Metazoa</taxon>
        <taxon>Chordata</taxon>
        <taxon>Craniata</taxon>
        <taxon>Vertebrata</taxon>
        <taxon>Euteleostomi</taxon>
        <taxon>Archelosauria</taxon>
        <taxon>Archosauria</taxon>
        <taxon>Dinosauria</taxon>
        <taxon>Saurischia</taxon>
        <taxon>Theropoda</taxon>
        <taxon>Coelurosauria</taxon>
        <taxon>Aves</taxon>
        <taxon>Neognathae</taxon>
        <taxon>Neoaves</taxon>
        <taxon>Charadriiformes</taxon>
        <taxon>Burhinidae</taxon>
        <taxon>Burhinus</taxon>
    </lineage>
</organism>
<dbReference type="GO" id="GO:0009897">
    <property type="term" value="C:external side of plasma membrane"/>
    <property type="evidence" value="ECO:0007669"/>
    <property type="project" value="TreeGrafter"/>
</dbReference>
<comment type="caution">
    <text evidence="3">The sequence shown here is derived from an EMBL/GenBank/DDBJ whole genome shotgun (WGS) entry which is preliminary data.</text>
</comment>
<dbReference type="SUPFAM" id="SSF48726">
    <property type="entry name" value="Immunoglobulin"/>
    <property type="match status" value="1"/>
</dbReference>
<sequence length="112" mass="12705">AGIPCHPAGTQLSQLTSDPPWMPVFRSEKVTLTCWGSVTSGPTNWYLNNRLWWQLESSYIHVKDHPGTYQCRSHGARLSPPITVSFSDDWLVLQVPTWVLLEGDELLLRCRA</sequence>
<reference evidence="3 4" key="1">
    <citation type="submission" date="2019-09" db="EMBL/GenBank/DDBJ databases">
        <title>Bird 10,000 Genomes (B10K) Project - Family phase.</title>
        <authorList>
            <person name="Zhang G."/>
        </authorList>
    </citation>
    <scope>NUCLEOTIDE SEQUENCE [LARGE SCALE GENOMIC DNA]</scope>
    <source>
        <strain evidence="3">B10K-DU-001-64</strain>
        <tissue evidence="3">Muscle</tissue>
    </source>
</reference>
<proteinExistence type="predicted"/>
<gene>
    <name evidence="3" type="primary">Fcrlb</name>
    <name evidence="3" type="ORF">BURBIS_R15338</name>
</gene>
<keyword evidence="2" id="KW-1015">Disulfide bond</keyword>
<dbReference type="InterPro" id="IPR013783">
    <property type="entry name" value="Ig-like_fold"/>
</dbReference>
<evidence type="ECO:0000313" key="3">
    <source>
        <dbReference type="EMBL" id="NWQ95942.1"/>
    </source>
</evidence>
<feature type="non-terminal residue" evidence="3">
    <location>
        <position position="112"/>
    </location>
</feature>
<dbReference type="AlphaFoldDB" id="A0A7K4TFC7"/>
<protein>
    <submittedName>
        <fullName evidence="3">FCRLB protein</fullName>
    </submittedName>
</protein>
<dbReference type="PANTHER" id="PTHR11481:SF64">
    <property type="entry name" value="FC RECEPTOR-LIKE PROTEIN 4"/>
    <property type="match status" value="1"/>
</dbReference>
<dbReference type="InterPro" id="IPR036179">
    <property type="entry name" value="Ig-like_dom_sf"/>
</dbReference>